<evidence type="ECO:0000256" key="4">
    <source>
        <dbReference type="ARBA" id="ARBA00023180"/>
    </source>
</evidence>
<keyword evidence="2" id="KW-0732">Signal</keyword>
<gene>
    <name evidence="7" type="ORF">YQE_12373</name>
</gene>
<name>N6T0D8_DENPD</name>
<organism evidence="7">
    <name type="scientific">Dendroctonus ponderosae</name>
    <name type="common">Mountain pine beetle</name>
    <dbReference type="NCBI Taxonomy" id="77166"/>
    <lineage>
        <taxon>Eukaryota</taxon>
        <taxon>Metazoa</taxon>
        <taxon>Ecdysozoa</taxon>
        <taxon>Arthropoda</taxon>
        <taxon>Hexapoda</taxon>
        <taxon>Insecta</taxon>
        <taxon>Pterygota</taxon>
        <taxon>Neoptera</taxon>
        <taxon>Endopterygota</taxon>
        <taxon>Coleoptera</taxon>
        <taxon>Polyphaga</taxon>
        <taxon>Cucujiformia</taxon>
        <taxon>Curculionidae</taxon>
        <taxon>Scolytinae</taxon>
        <taxon>Dendroctonus</taxon>
    </lineage>
</organism>
<dbReference type="OrthoDB" id="184109at2759"/>
<dbReference type="PANTHER" id="PTHR14611:SF2">
    <property type="entry name" value="TECTONIC"/>
    <property type="match status" value="1"/>
</dbReference>
<dbReference type="EMBL" id="KB741280">
    <property type="protein sequence ID" value="ENN70973.1"/>
    <property type="molecule type" value="Genomic_DNA"/>
</dbReference>
<evidence type="ECO:0000259" key="6">
    <source>
        <dbReference type="Pfam" id="PF25752"/>
    </source>
</evidence>
<feature type="domain" description="Tectonic-1-3" evidence="5">
    <location>
        <begin position="372"/>
        <end position="575"/>
    </location>
</feature>
<protein>
    <recommendedName>
        <fullName evidence="8">Tectonic domain-containing protein</fullName>
    </recommendedName>
</protein>
<dbReference type="AlphaFoldDB" id="N6T0D8"/>
<dbReference type="InterPro" id="IPR011677">
    <property type="entry name" value="TCTN1-3_dom"/>
</dbReference>
<comment type="similarity">
    <text evidence="1">Belongs to the tectonic family.</text>
</comment>
<evidence type="ECO:0000256" key="1">
    <source>
        <dbReference type="ARBA" id="ARBA00007633"/>
    </source>
</evidence>
<dbReference type="HOGENOM" id="CLU_016974_1_0_1"/>
<dbReference type="PANTHER" id="PTHR14611">
    <property type="entry name" value="TECTONIC FAMILY MEMBER"/>
    <property type="match status" value="1"/>
</dbReference>
<dbReference type="Pfam" id="PF25752">
    <property type="entry name" value="DUF1619_N"/>
    <property type="match status" value="1"/>
</dbReference>
<feature type="non-terminal residue" evidence="7">
    <location>
        <position position="623"/>
    </location>
</feature>
<dbReference type="InterPro" id="IPR040354">
    <property type="entry name" value="TCTN1-3"/>
</dbReference>
<evidence type="ECO:0000256" key="3">
    <source>
        <dbReference type="ARBA" id="ARBA00022794"/>
    </source>
</evidence>
<evidence type="ECO:0000256" key="2">
    <source>
        <dbReference type="ARBA" id="ARBA00022729"/>
    </source>
</evidence>
<evidence type="ECO:0000313" key="7">
    <source>
        <dbReference type="EMBL" id="ENN70973.1"/>
    </source>
</evidence>
<dbReference type="GO" id="GO:0060271">
    <property type="term" value="P:cilium assembly"/>
    <property type="evidence" value="ECO:0007669"/>
    <property type="project" value="TreeGrafter"/>
</dbReference>
<dbReference type="InterPro" id="IPR057724">
    <property type="entry name" value="TCTN1-3_N"/>
</dbReference>
<dbReference type="OMA" id="DGDCSPD"/>
<evidence type="ECO:0008006" key="8">
    <source>
        <dbReference type="Google" id="ProtNLM"/>
    </source>
</evidence>
<proteinExistence type="inferred from homology"/>
<keyword evidence="4" id="KW-0325">Glycoprotein</keyword>
<keyword evidence="3" id="KW-0970">Cilium biogenesis/degradation</keyword>
<feature type="domain" description="Tectonic-1-3 N-terminal" evidence="6">
    <location>
        <begin position="93"/>
        <end position="173"/>
    </location>
</feature>
<dbReference type="Pfam" id="PF07773">
    <property type="entry name" value="TCTN_DUF1619"/>
    <property type="match status" value="1"/>
</dbReference>
<accession>N6T0D8</accession>
<feature type="non-terminal residue" evidence="7">
    <location>
        <position position="1"/>
    </location>
</feature>
<evidence type="ECO:0000259" key="5">
    <source>
        <dbReference type="Pfam" id="PF07773"/>
    </source>
</evidence>
<sequence>MALLRFIGLVLVCTCRLSVQTSKTPEPAPETESTPIDSTTTDYSTSTVETCDSGFGNCTNLTATEAPLEAGKNNGTRHFNETKHRSLGKWSEADVCTCDLQEKSCDINCCCDLHCSAADKELFDHCQLDDNRFFDDRYCKYTKHIYVNNTAFEWEVNQDGMFCVITRNLPDSHLLQKDQVCSFEEDIHFLINEQSRCSPVAAAEGNEALILSSYFSGFKILANPKSVNASSAKKNFYYCPFTAQKAWCLKAGFKATNIEMDSCPKNVCLEIQAKLCDVHLNNCFKVKNASNMSFQCSYDIRNNLNNCQNAAQRVHWRFFHNATSGIYEVDILAVLANFSYHFGREDLQFTQHFSWEFLWDNRTKNYSEIFSGNPGYIFGKPILIARKHQKANETSIQRSSARYIDNFLVFPQSSEGACVRNDTNYAAIEFGYGMRNKCRLQKMQAFNHTKNATEICKEIQRTVFDLWGIQPNASVVFGLFGSASAKILEDWSDAFYKKNPSTLLNQTIGKIINKNSSIVCYNISTLLNVDIFHSRVDFKTVLNQQKILGVAFNFRNLLNPNFALKRLNQSWIVDFGLDLTSQVSFHDVTGRKAIKFVDPPSLDIRLPYDFFYPFVKIGNGTRA</sequence>
<reference evidence="7" key="1">
    <citation type="journal article" date="2013" name="Genome Biol.">
        <title>Draft genome of the mountain pine beetle, Dendroctonus ponderosae Hopkins, a major forest pest.</title>
        <authorList>
            <person name="Keeling C.I."/>
            <person name="Yuen M.M."/>
            <person name="Liao N.Y."/>
            <person name="Docking T.R."/>
            <person name="Chan S.K."/>
            <person name="Taylor G.A."/>
            <person name="Palmquist D.L."/>
            <person name="Jackman S.D."/>
            <person name="Nguyen A."/>
            <person name="Li M."/>
            <person name="Henderson H."/>
            <person name="Janes J.K."/>
            <person name="Zhao Y."/>
            <person name="Pandoh P."/>
            <person name="Moore R."/>
            <person name="Sperling F.A."/>
            <person name="Huber D.P."/>
            <person name="Birol I."/>
            <person name="Jones S.J."/>
            <person name="Bohlmann J."/>
        </authorList>
    </citation>
    <scope>NUCLEOTIDE SEQUENCE</scope>
</reference>